<dbReference type="EMBL" id="DS235327">
    <property type="protein sequence ID" value="EEB14708.1"/>
    <property type="molecule type" value="Genomic_DNA"/>
</dbReference>
<dbReference type="HOGENOM" id="CLU_042457_1_0_1"/>
<gene>
    <name evidence="7" type="primary">8236083</name>
    <name evidence="6" type="ORF">Phum_PHUM319280</name>
</gene>
<dbReference type="InterPro" id="IPR031657">
    <property type="entry name" value="REPA_OB_2"/>
</dbReference>
<dbReference type="OrthoDB" id="9937820at2759"/>
<dbReference type="VEuPathDB" id="VectorBase:PHUM319280"/>
<dbReference type="AlphaFoldDB" id="E0VMV2"/>
<dbReference type="FunCoup" id="E0VMV2">
    <property type="interactions" value="3"/>
</dbReference>
<dbReference type="RefSeq" id="XP_002427446.1">
    <property type="nucleotide sequence ID" value="XM_002427401.1"/>
</dbReference>
<evidence type="ECO:0000313" key="8">
    <source>
        <dbReference type="Proteomes" id="UP000009046"/>
    </source>
</evidence>
<dbReference type="InParanoid" id="E0VMV2"/>
<keyword evidence="2" id="KW-0469">Meiosis</keyword>
<dbReference type="GeneID" id="8236083"/>
<evidence type="ECO:0000259" key="4">
    <source>
        <dbReference type="Pfam" id="PF16900"/>
    </source>
</evidence>
<evidence type="ECO:0000256" key="2">
    <source>
        <dbReference type="ARBA" id="ARBA00023254"/>
    </source>
</evidence>
<keyword evidence="8" id="KW-1185">Reference proteome</keyword>
<evidence type="ECO:0000259" key="5">
    <source>
        <dbReference type="Pfam" id="PF24903"/>
    </source>
</evidence>
<organism>
    <name type="scientific">Pediculus humanus subsp. corporis</name>
    <name type="common">Body louse</name>
    <dbReference type="NCBI Taxonomy" id="121224"/>
    <lineage>
        <taxon>Eukaryota</taxon>
        <taxon>Metazoa</taxon>
        <taxon>Ecdysozoa</taxon>
        <taxon>Arthropoda</taxon>
        <taxon>Hexapoda</taxon>
        <taxon>Insecta</taxon>
        <taxon>Pterygota</taxon>
        <taxon>Neoptera</taxon>
        <taxon>Paraneoptera</taxon>
        <taxon>Psocodea</taxon>
        <taxon>Troctomorpha</taxon>
        <taxon>Phthiraptera</taxon>
        <taxon>Anoplura</taxon>
        <taxon>Pediculidae</taxon>
        <taxon>Pediculus</taxon>
    </lineage>
</organism>
<reference evidence="6" key="2">
    <citation type="submission" date="2007-04" db="EMBL/GenBank/DDBJ databases">
        <title>The genome of the human body louse.</title>
        <authorList>
            <consortium name="The Human Body Louse Genome Consortium"/>
            <person name="Kirkness E."/>
            <person name="Walenz B."/>
            <person name="Hass B."/>
            <person name="Bruggner R."/>
            <person name="Strausberg R."/>
        </authorList>
    </citation>
    <scope>NUCLEOTIDE SEQUENCE</scope>
    <source>
        <strain evidence="6">USDA</strain>
    </source>
</reference>
<dbReference type="Gene3D" id="2.40.50.140">
    <property type="entry name" value="Nucleic acid-binding proteins"/>
    <property type="match status" value="3"/>
</dbReference>
<evidence type="ECO:0000256" key="3">
    <source>
        <dbReference type="ARBA" id="ARBA00038329"/>
    </source>
</evidence>
<dbReference type="Pfam" id="PF24903">
    <property type="entry name" value="OB_MEIOB_N"/>
    <property type="match status" value="1"/>
</dbReference>
<evidence type="ECO:0000256" key="1">
    <source>
        <dbReference type="ARBA" id="ARBA00023125"/>
    </source>
</evidence>
<dbReference type="GO" id="GO:0008310">
    <property type="term" value="F:single-stranded DNA 3'-5' DNA exonuclease activity"/>
    <property type="evidence" value="ECO:0007669"/>
    <property type="project" value="TreeGrafter"/>
</dbReference>
<dbReference type="KEGG" id="phu:Phum_PHUM319280"/>
<proteinExistence type="inferred from homology"/>
<dbReference type="SUPFAM" id="SSF50249">
    <property type="entry name" value="Nucleic acid-binding proteins"/>
    <property type="match status" value="2"/>
</dbReference>
<sequence>MAAGVRKLPIGGLSPDVTNALIVAVLIAKQNYKTFLSKKDSEERGVWNFTLRDSNIDTINVTVWGSSFYIQNMYQVFSTGDVVEIINPRISFKQPDTTNISFNPEVSSPFQLHLQEHSSNMLIYAEDDVEFYKELIHVPTKAPEDFLRLSDVISYGQAMRGEYANLLVAIKNVEEIRNVKSKRDSKDLTCRHIIVMDETHLEFHMTLWNEEIIFKSNFWQPRNTIIFFADVKLEWDNFRGTMTATMNSRTVVTENPKTDEALNLRNYAKTAPILPTAILDHFTNNLIDAKSITDVMTTAQVLDKAYSRSNMTQFTALLYATITQLDLDGSEVVITYQCSNCSQPLDDTRSCLNSDCVSTGKKDLNNPKISFNLKINLTDHRGTLYNCRLVSPIADEVLGCNVQRYMKMTIDEKTKLKWNLLLTRCEVRILVLSTSPERPQPLISLVTCKPAKIKDVATKLPFY</sequence>
<dbReference type="InterPro" id="IPR012340">
    <property type="entry name" value="NA-bd_OB-fold"/>
</dbReference>
<name>E0VMV2_PEDHC</name>
<feature type="domain" description="MEIOB-like N-terminal" evidence="5">
    <location>
        <begin position="4"/>
        <end position="141"/>
    </location>
</feature>
<dbReference type="EMBL" id="AAZO01003709">
    <property type="status" value="NOT_ANNOTATED_CDS"/>
    <property type="molecule type" value="Genomic_DNA"/>
</dbReference>
<dbReference type="STRING" id="121224.E0VMV2"/>
<feature type="domain" description="Replication protein A OB" evidence="4">
    <location>
        <begin position="167"/>
        <end position="252"/>
    </location>
</feature>
<reference evidence="6" key="1">
    <citation type="submission" date="2007-04" db="EMBL/GenBank/DDBJ databases">
        <title>Annotation of Pediculus humanus corporis strain USDA.</title>
        <authorList>
            <person name="Kirkness E."/>
            <person name="Hannick L."/>
            <person name="Hass B."/>
            <person name="Bruggner R."/>
            <person name="Lawson D."/>
            <person name="Bidwell S."/>
            <person name="Joardar V."/>
            <person name="Caler E."/>
            <person name="Walenz B."/>
            <person name="Inman J."/>
            <person name="Schobel S."/>
            <person name="Galinsky K."/>
            <person name="Amedeo P."/>
            <person name="Strausberg R."/>
        </authorList>
    </citation>
    <scope>NUCLEOTIDE SEQUENCE</scope>
    <source>
        <strain evidence="6">USDA</strain>
    </source>
</reference>
<protein>
    <submittedName>
        <fullName evidence="6 7">Uncharacterized protein</fullName>
    </submittedName>
</protein>
<dbReference type="EnsemblMetazoa" id="PHUM319280-RA">
    <property type="protein sequence ID" value="PHUM319280-PA"/>
    <property type="gene ID" value="PHUM319280"/>
</dbReference>
<dbReference type="PANTHER" id="PTHR21166">
    <property type="entry name" value="CELL DIVISION CONTROL PROTEIN 24 OB DOMAIN-CONTAINING PROTEIN-RELATED"/>
    <property type="match status" value="1"/>
</dbReference>
<dbReference type="Proteomes" id="UP000009046">
    <property type="component" value="Unassembled WGS sequence"/>
</dbReference>
<dbReference type="GO" id="GO:0003697">
    <property type="term" value="F:single-stranded DNA binding"/>
    <property type="evidence" value="ECO:0007669"/>
    <property type="project" value="TreeGrafter"/>
</dbReference>
<evidence type="ECO:0000313" key="7">
    <source>
        <dbReference type="EnsemblMetazoa" id="PHUM319280-PA"/>
    </source>
</evidence>
<dbReference type="InterPro" id="IPR052469">
    <property type="entry name" value="MEIOB"/>
</dbReference>
<dbReference type="GO" id="GO:0000712">
    <property type="term" value="P:resolution of meiotic recombination intermediates"/>
    <property type="evidence" value="ECO:0007669"/>
    <property type="project" value="TreeGrafter"/>
</dbReference>
<accession>E0VMV2</accession>
<comment type="similarity">
    <text evidence="3">Belongs to the MEIOB family.</text>
</comment>
<dbReference type="CTD" id="8236083"/>
<keyword evidence="1" id="KW-0238">DNA-binding</keyword>
<dbReference type="OMA" id="IYLKFVV"/>
<dbReference type="PANTHER" id="PTHR21166:SF2">
    <property type="entry name" value="CELL DIVISION CONTROL PROTEIN 24 OB DOMAIN-CONTAINING PROTEIN-RELATED"/>
    <property type="match status" value="1"/>
</dbReference>
<dbReference type="InterPro" id="IPR056880">
    <property type="entry name" value="OB_MEIOB_N"/>
</dbReference>
<reference evidence="7" key="3">
    <citation type="submission" date="2021-02" db="UniProtKB">
        <authorList>
            <consortium name="EnsemblMetazoa"/>
        </authorList>
    </citation>
    <scope>IDENTIFICATION</scope>
    <source>
        <strain evidence="7">USDA</strain>
    </source>
</reference>
<dbReference type="eggNOG" id="KOG0851">
    <property type="taxonomic scope" value="Eukaryota"/>
</dbReference>
<evidence type="ECO:0000313" key="6">
    <source>
        <dbReference type="EMBL" id="EEB14708.1"/>
    </source>
</evidence>
<dbReference type="Pfam" id="PF16900">
    <property type="entry name" value="REPA_OB_2"/>
    <property type="match status" value="1"/>
</dbReference>